<feature type="domain" description="Transposase DDE" evidence="1">
    <location>
        <begin position="8"/>
        <end position="108"/>
    </location>
</feature>
<dbReference type="PANTHER" id="PTHR34631">
    <property type="match status" value="1"/>
</dbReference>
<protein>
    <recommendedName>
        <fullName evidence="1">Transposase DDE domain-containing protein</fullName>
    </recommendedName>
</protein>
<dbReference type="InterPro" id="IPR025668">
    <property type="entry name" value="Tnp_DDE_dom"/>
</dbReference>
<name>A0A2A5T1U8_9GAMM</name>
<dbReference type="InterPro" id="IPR053172">
    <property type="entry name" value="Tn903_transposase"/>
</dbReference>
<reference evidence="3" key="1">
    <citation type="submission" date="2017-04" db="EMBL/GenBank/DDBJ databases">
        <title>Genome evolution of the luminous symbionts of deep sea anglerfish.</title>
        <authorList>
            <person name="Hendry T.A."/>
        </authorList>
    </citation>
    <scope>NUCLEOTIDE SEQUENCE [LARGE SCALE GENOMIC DNA]</scope>
</reference>
<accession>A0A2A5T1U8</accession>
<dbReference type="PANTHER" id="PTHR34631:SF3">
    <property type="entry name" value="ISSOD12 TRANSPOSASE TNPA_ISSOD12"/>
    <property type="match status" value="1"/>
</dbReference>
<dbReference type="EMBL" id="NBYY01000025">
    <property type="protein sequence ID" value="PCS22134.1"/>
    <property type="molecule type" value="Genomic_DNA"/>
</dbReference>
<gene>
    <name evidence="2" type="ORF">BTN49_2201</name>
</gene>
<sequence>MMMGKAKHKISNWKEYNQALVNLGFVFSDTGIDTALMVKCIFKRPLCGLEGFFNLVFTLMNIPLKSLIYTCTYTCMSKRSKTVKVKYCFQSLGAVVYVVIDVTGPKVYIESEWKRRKHGKEKWRI</sequence>
<evidence type="ECO:0000259" key="1">
    <source>
        <dbReference type="Pfam" id="PF13737"/>
    </source>
</evidence>
<dbReference type="AlphaFoldDB" id="A0A2A5T1U8"/>
<comment type="caution">
    <text evidence="2">The sequence shown here is derived from an EMBL/GenBank/DDBJ whole genome shotgun (WGS) entry which is preliminary data.</text>
</comment>
<dbReference type="Proteomes" id="UP000219020">
    <property type="component" value="Unassembled WGS sequence"/>
</dbReference>
<evidence type="ECO:0000313" key="3">
    <source>
        <dbReference type="Proteomes" id="UP000219020"/>
    </source>
</evidence>
<dbReference type="Pfam" id="PF13737">
    <property type="entry name" value="DDE_Tnp_1_5"/>
    <property type="match status" value="1"/>
</dbReference>
<evidence type="ECO:0000313" key="2">
    <source>
        <dbReference type="EMBL" id="PCS22134.1"/>
    </source>
</evidence>
<organism evidence="2 3">
    <name type="scientific">Candidatus Enterovibrio escicola</name>
    <dbReference type="NCBI Taxonomy" id="1927127"/>
    <lineage>
        <taxon>Bacteria</taxon>
        <taxon>Pseudomonadati</taxon>
        <taxon>Pseudomonadota</taxon>
        <taxon>Gammaproteobacteria</taxon>
        <taxon>Vibrionales</taxon>
        <taxon>Vibrionaceae</taxon>
        <taxon>Enterovibrio</taxon>
    </lineage>
</organism>
<proteinExistence type="predicted"/>
<keyword evidence="3" id="KW-1185">Reference proteome</keyword>